<keyword evidence="3" id="KW-1185">Reference proteome</keyword>
<dbReference type="SUPFAM" id="SSF111369">
    <property type="entry name" value="HlyD-like secretion proteins"/>
    <property type="match status" value="1"/>
</dbReference>
<accession>A0A2T7UW76</accession>
<evidence type="ECO:0000313" key="3">
    <source>
        <dbReference type="Proteomes" id="UP000244810"/>
    </source>
</evidence>
<comment type="caution">
    <text evidence="2">The sequence shown here is derived from an EMBL/GenBank/DDBJ whole genome shotgun (WGS) entry which is preliminary data.</text>
</comment>
<dbReference type="RefSeq" id="WP_107749540.1">
    <property type="nucleotide sequence ID" value="NZ_QBKF01000001.1"/>
</dbReference>
<protein>
    <submittedName>
        <fullName evidence="2">Efflux transporter periplasmic adaptor subunit</fullName>
    </submittedName>
</protein>
<dbReference type="Proteomes" id="UP000244810">
    <property type="component" value="Unassembled WGS sequence"/>
</dbReference>
<dbReference type="AlphaFoldDB" id="A0A2T7UW76"/>
<dbReference type="GO" id="GO:0015562">
    <property type="term" value="F:efflux transmembrane transporter activity"/>
    <property type="evidence" value="ECO:0007669"/>
    <property type="project" value="TreeGrafter"/>
</dbReference>
<sequence>MRFLTRSLIAVFLGALALGLLGFAGGMIRDTLEARASREDMPRTARERVFTVRVMSLEPGAVAPVLSAFGEVVSRRTLELRAPSAGRIAEIAPGFEEGAMVEAGQVLVRLDPADAVTARDLVRTNLAEAEDEARDAERALELARLDRAESDSQVDLRRRAFERQQSLSERGVGTAATVEDAELAFASARAALIARQQAEANAEARVASARTALERTRINLAEAERRLAETEIVATFGGVLSGTAAVAGGHVAGNERLASVIDPDALEVSFRLSTAQYLRLLDPEGALVPARAQIALDMGGVEITSPGWLSRAAPSVGEGQSGRLVYAQIEAPRGFRPGDFVTVRVTEPELPGVAMIPAAAVGADGGVLVLAADDRLEAATVEVVRRQGDQVLVQVGALAGREIVAARSPLLGAGIRVRPQRDEGTARIPAAPDLVTLDADRRAALIARVEQNTRMPEQVRTRILAQLEQPTVPAQLIERLEQGGGRQGG</sequence>
<dbReference type="OrthoDB" id="7626141at2"/>
<dbReference type="Gene3D" id="1.10.287.470">
    <property type="entry name" value="Helix hairpin bin"/>
    <property type="match status" value="1"/>
</dbReference>
<organism evidence="2 3">
    <name type="scientific">Pararhodobacter aggregans</name>
    <dbReference type="NCBI Taxonomy" id="404875"/>
    <lineage>
        <taxon>Bacteria</taxon>
        <taxon>Pseudomonadati</taxon>
        <taxon>Pseudomonadota</taxon>
        <taxon>Alphaproteobacteria</taxon>
        <taxon>Rhodobacterales</taxon>
        <taxon>Paracoccaceae</taxon>
        <taxon>Pararhodobacter</taxon>
    </lineage>
</organism>
<feature type="coiled-coil region" evidence="1">
    <location>
        <begin position="206"/>
        <end position="233"/>
    </location>
</feature>
<reference evidence="2 3" key="1">
    <citation type="journal article" date="2011" name="Syst. Appl. Microbiol.">
        <title>Defluviimonas denitrificans gen. nov., sp. nov., and Pararhodobacter aggregans gen. nov., sp. nov., non-phototrophic Rhodobacteraceae from the biofilter of a marine aquaculture.</title>
        <authorList>
            <person name="Foesel B.U."/>
            <person name="Drake H.L."/>
            <person name="Schramm A."/>
        </authorList>
    </citation>
    <scope>NUCLEOTIDE SEQUENCE [LARGE SCALE GENOMIC DNA]</scope>
    <source>
        <strain evidence="2 3">D1-19</strain>
    </source>
</reference>
<gene>
    <name evidence="2" type="ORF">DDE23_01095</name>
</gene>
<dbReference type="PANTHER" id="PTHR30469">
    <property type="entry name" value="MULTIDRUG RESISTANCE PROTEIN MDTA"/>
    <property type="match status" value="1"/>
</dbReference>
<dbReference type="EMBL" id="QDDR01000001">
    <property type="protein sequence ID" value="PVE49035.1"/>
    <property type="molecule type" value="Genomic_DNA"/>
</dbReference>
<evidence type="ECO:0000256" key="1">
    <source>
        <dbReference type="SAM" id="Coils"/>
    </source>
</evidence>
<dbReference type="Gene3D" id="2.40.30.170">
    <property type="match status" value="1"/>
</dbReference>
<dbReference type="PANTHER" id="PTHR30469:SF15">
    <property type="entry name" value="HLYD FAMILY OF SECRETION PROTEINS"/>
    <property type="match status" value="1"/>
</dbReference>
<dbReference type="Gene3D" id="2.40.420.20">
    <property type="match status" value="1"/>
</dbReference>
<proteinExistence type="predicted"/>
<dbReference type="GO" id="GO:1990281">
    <property type="term" value="C:efflux pump complex"/>
    <property type="evidence" value="ECO:0007669"/>
    <property type="project" value="TreeGrafter"/>
</dbReference>
<keyword evidence="1" id="KW-0175">Coiled coil</keyword>
<name>A0A2T7UW76_9RHOB</name>
<dbReference type="Gene3D" id="2.40.50.100">
    <property type="match status" value="1"/>
</dbReference>
<feature type="coiled-coil region" evidence="1">
    <location>
        <begin position="119"/>
        <end position="146"/>
    </location>
</feature>
<evidence type="ECO:0000313" key="2">
    <source>
        <dbReference type="EMBL" id="PVE49035.1"/>
    </source>
</evidence>